<comment type="caution">
    <text evidence="1">The sequence shown here is derived from an EMBL/GenBank/DDBJ whole genome shotgun (WGS) entry which is preliminary data.</text>
</comment>
<protein>
    <submittedName>
        <fullName evidence="1">Uncharacterized protein</fullName>
    </submittedName>
</protein>
<sequence length="471" mass="53816">MLQNRPTYRWIHKLMDQYNTPIICIRLGKSTHVIIVSSPSIACDFLKTQDEVFASRPKTFSAYLTSGYRSTSMAPLGSQWKMMRIILNQNILSLSVHKWLQSTRDDEANHLLSYISNQIQKQNSLSEGGLINIRIASEQFCGNVIRKMIFGTRFFGQGMEDGGPGDEENEHVLALFTILKYLNAFFIADYFPWLRGKIDFDGYEKIIRAAIEGVQKYHDPLIDERILTWNDGTRTQEKDVLDILIKHEKPKLTPEDIKAQILELMIATIDNPSNAVEWVMGEMMSEPSILKRAVEELDNVVGCNRLVEESDIPQLNYIKACIKESFRLHPIAPFNVPHVLVKNTVASYFIPKGSHVLLSRVGLGRNPDVWKDPMQFDPYQHLGEEGKQVVLTDNELKMLSFSTGKRGFPGVILGSTITTMLLARMIQGFTWEFPYNEPTIKLVENHEDLLLAKPLVAIAKPRLPRYLYPKF</sequence>
<dbReference type="EMBL" id="CM042018">
    <property type="protein sequence ID" value="KAI3827035.1"/>
    <property type="molecule type" value="Genomic_DNA"/>
</dbReference>
<organism evidence="1 2">
    <name type="scientific">Smallanthus sonchifolius</name>
    <dbReference type="NCBI Taxonomy" id="185202"/>
    <lineage>
        <taxon>Eukaryota</taxon>
        <taxon>Viridiplantae</taxon>
        <taxon>Streptophyta</taxon>
        <taxon>Embryophyta</taxon>
        <taxon>Tracheophyta</taxon>
        <taxon>Spermatophyta</taxon>
        <taxon>Magnoliopsida</taxon>
        <taxon>eudicotyledons</taxon>
        <taxon>Gunneridae</taxon>
        <taxon>Pentapetalae</taxon>
        <taxon>asterids</taxon>
        <taxon>campanulids</taxon>
        <taxon>Asterales</taxon>
        <taxon>Asteraceae</taxon>
        <taxon>Asteroideae</taxon>
        <taxon>Heliantheae alliance</taxon>
        <taxon>Millerieae</taxon>
        <taxon>Smallanthus</taxon>
    </lineage>
</organism>
<reference evidence="1 2" key="2">
    <citation type="journal article" date="2022" name="Mol. Ecol. Resour.">
        <title>The genomes of chicory, endive, great burdock and yacon provide insights into Asteraceae paleo-polyploidization history and plant inulin production.</title>
        <authorList>
            <person name="Fan W."/>
            <person name="Wang S."/>
            <person name="Wang H."/>
            <person name="Wang A."/>
            <person name="Jiang F."/>
            <person name="Liu H."/>
            <person name="Zhao H."/>
            <person name="Xu D."/>
            <person name="Zhang Y."/>
        </authorList>
    </citation>
    <scope>NUCLEOTIDE SEQUENCE [LARGE SCALE GENOMIC DNA]</scope>
    <source>
        <strain evidence="2">cv. Yunnan</strain>
        <tissue evidence="1">Leaves</tissue>
    </source>
</reference>
<reference evidence="2" key="1">
    <citation type="journal article" date="2022" name="Mol. Ecol. Resour.">
        <title>The genomes of chicory, endive, great burdock and yacon provide insights into Asteraceae palaeo-polyploidization history and plant inulin production.</title>
        <authorList>
            <person name="Fan W."/>
            <person name="Wang S."/>
            <person name="Wang H."/>
            <person name="Wang A."/>
            <person name="Jiang F."/>
            <person name="Liu H."/>
            <person name="Zhao H."/>
            <person name="Xu D."/>
            <person name="Zhang Y."/>
        </authorList>
    </citation>
    <scope>NUCLEOTIDE SEQUENCE [LARGE SCALE GENOMIC DNA]</scope>
    <source>
        <strain evidence="2">cv. Yunnan</strain>
    </source>
</reference>
<evidence type="ECO:0000313" key="1">
    <source>
        <dbReference type="EMBL" id="KAI3827035.1"/>
    </source>
</evidence>
<evidence type="ECO:0000313" key="2">
    <source>
        <dbReference type="Proteomes" id="UP001056120"/>
    </source>
</evidence>
<proteinExistence type="predicted"/>
<dbReference type="Proteomes" id="UP001056120">
    <property type="component" value="Linkage Group LG01"/>
</dbReference>
<keyword evidence="2" id="KW-1185">Reference proteome</keyword>
<name>A0ACB9K4A8_9ASTR</name>
<accession>A0ACB9K4A8</accession>
<gene>
    <name evidence="1" type="ORF">L1987_01097</name>
</gene>